<dbReference type="SMART" id="SM00220">
    <property type="entry name" value="S_TKc"/>
    <property type="match status" value="1"/>
</dbReference>
<sequence length="570" mass="66279">MSDLPLDLELLIIKTLKVQALVEESKIPNDCKLILTNPTSLGLEELLIYSQKIGGQSESLLAYMLGLIILRVSKDAPLNQKQGLQYFETFKYFIDKWPEYQENTIKTYFPALIKELLATDNLNFPFWAQKISVLQLPEPLAENAKKFLRHQCLFLTYMLLEKLQNTSDTQTILEFLDFFIGINNINLDITTAFNMSISCILENLITDYDLRDYKKYLGEKVKDSFNELKNLVEKIKTLNGLNDENIKKIRVIEKEIYTPRTIYVYNYERKKKCYFQDEELKIGIIDWNQMQTDPNAVYNYNTESFNVNVTRIWFPNGLVMIRKSYTEIMANIDFRSVENEIRILTFLSNRAQDYNCYLKFFGAAKDYGKFHLYMEEGGKALMQVLTEYKNNNVGIELSLLETWIITLLQCFAELALNRIYHCDINPNNILINQNNTIKVVGFGFAQCLTNSESFIVKNTSQITKDYMAPELLANLDVYLPNNHIKLGKSDVFSLGLTFFQIITLSDITGYNTLEKNAELHLIIDNLVEYPQWIRNLLHAMLYPTGEKRPGFNKCLAYVHEQKKNLETSIL</sequence>
<dbReference type="Pfam" id="PF00069">
    <property type="entry name" value="Pkinase"/>
    <property type="match status" value="1"/>
</dbReference>
<dbReference type="OrthoDB" id="296674at2759"/>
<dbReference type="EMBL" id="MPUH01000836">
    <property type="protein sequence ID" value="OMJ73237.1"/>
    <property type="molecule type" value="Genomic_DNA"/>
</dbReference>
<evidence type="ECO:0000313" key="3">
    <source>
        <dbReference type="Proteomes" id="UP000187209"/>
    </source>
</evidence>
<dbReference type="GO" id="GO:0005524">
    <property type="term" value="F:ATP binding"/>
    <property type="evidence" value="ECO:0007669"/>
    <property type="project" value="InterPro"/>
</dbReference>
<dbReference type="GO" id="GO:0004672">
    <property type="term" value="F:protein kinase activity"/>
    <property type="evidence" value="ECO:0007669"/>
    <property type="project" value="InterPro"/>
</dbReference>
<dbReference type="AlphaFoldDB" id="A0A1R2B909"/>
<name>A0A1R2B909_9CILI</name>
<protein>
    <recommendedName>
        <fullName evidence="1">Protein kinase domain-containing protein</fullName>
    </recommendedName>
</protein>
<keyword evidence="3" id="KW-1185">Reference proteome</keyword>
<evidence type="ECO:0000313" key="2">
    <source>
        <dbReference type="EMBL" id="OMJ73237.1"/>
    </source>
</evidence>
<dbReference type="Gene3D" id="1.10.510.10">
    <property type="entry name" value="Transferase(Phosphotransferase) domain 1"/>
    <property type="match status" value="1"/>
</dbReference>
<dbReference type="InterPro" id="IPR011009">
    <property type="entry name" value="Kinase-like_dom_sf"/>
</dbReference>
<comment type="caution">
    <text evidence="2">The sequence shown here is derived from an EMBL/GenBank/DDBJ whole genome shotgun (WGS) entry which is preliminary data.</text>
</comment>
<gene>
    <name evidence="2" type="ORF">SteCoe_28114</name>
</gene>
<dbReference type="PROSITE" id="PS50011">
    <property type="entry name" value="PROTEIN_KINASE_DOM"/>
    <property type="match status" value="1"/>
</dbReference>
<feature type="domain" description="Protein kinase" evidence="1">
    <location>
        <begin position="287"/>
        <end position="562"/>
    </location>
</feature>
<dbReference type="InterPro" id="IPR000719">
    <property type="entry name" value="Prot_kinase_dom"/>
</dbReference>
<evidence type="ECO:0000259" key="1">
    <source>
        <dbReference type="PROSITE" id="PS50011"/>
    </source>
</evidence>
<proteinExistence type="predicted"/>
<dbReference type="PANTHER" id="PTHR24362">
    <property type="entry name" value="SERINE/THREONINE-PROTEIN KINASE NEK"/>
    <property type="match status" value="1"/>
</dbReference>
<reference evidence="2 3" key="1">
    <citation type="submission" date="2016-11" db="EMBL/GenBank/DDBJ databases">
        <title>The macronuclear genome of Stentor coeruleus: a giant cell with tiny introns.</title>
        <authorList>
            <person name="Slabodnick M."/>
            <person name="Ruby J.G."/>
            <person name="Reiff S.B."/>
            <person name="Swart E.C."/>
            <person name="Gosai S."/>
            <person name="Prabakaran S."/>
            <person name="Witkowska E."/>
            <person name="Larue G.E."/>
            <person name="Fisher S."/>
            <person name="Freeman R.M."/>
            <person name="Gunawardena J."/>
            <person name="Chu W."/>
            <person name="Stover N.A."/>
            <person name="Gregory B.D."/>
            <person name="Nowacki M."/>
            <person name="Derisi J."/>
            <person name="Roy S.W."/>
            <person name="Marshall W.F."/>
            <person name="Sood P."/>
        </authorList>
    </citation>
    <scope>NUCLEOTIDE SEQUENCE [LARGE SCALE GENOMIC DNA]</scope>
    <source>
        <strain evidence="2">WM001</strain>
    </source>
</reference>
<dbReference type="SUPFAM" id="SSF56112">
    <property type="entry name" value="Protein kinase-like (PK-like)"/>
    <property type="match status" value="1"/>
</dbReference>
<dbReference type="Proteomes" id="UP000187209">
    <property type="component" value="Unassembled WGS sequence"/>
</dbReference>
<organism evidence="2 3">
    <name type="scientific">Stentor coeruleus</name>
    <dbReference type="NCBI Taxonomy" id="5963"/>
    <lineage>
        <taxon>Eukaryota</taxon>
        <taxon>Sar</taxon>
        <taxon>Alveolata</taxon>
        <taxon>Ciliophora</taxon>
        <taxon>Postciliodesmatophora</taxon>
        <taxon>Heterotrichea</taxon>
        <taxon>Heterotrichida</taxon>
        <taxon>Stentoridae</taxon>
        <taxon>Stentor</taxon>
    </lineage>
</organism>
<dbReference type="PANTHER" id="PTHR24362:SF309">
    <property type="entry name" value="PROTEIN KINASE DOMAIN-CONTAINING PROTEIN"/>
    <property type="match status" value="1"/>
</dbReference>
<accession>A0A1R2B909</accession>